<protein>
    <submittedName>
        <fullName evidence="2">Uncharacterized protein</fullName>
    </submittedName>
</protein>
<name>A0A9P5HHB3_9HYPO</name>
<accession>A0A9P5HHB3</accession>
<feature type="region of interest" description="Disordered" evidence="1">
    <location>
        <begin position="81"/>
        <end position="127"/>
    </location>
</feature>
<evidence type="ECO:0000313" key="2">
    <source>
        <dbReference type="EMBL" id="KAF7553992.1"/>
    </source>
</evidence>
<evidence type="ECO:0000313" key="3">
    <source>
        <dbReference type="Proteomes" id="UP000722485"/>
    </source>
</evidence>
<reference evidence="2" key="1">
    <citation type="submission" date="2020-03" db="EMBL/GenBank/DDBJ databases">
        <title>Draft Genome Sequence of Cylindrodendrum hubeiense.</title>
        <authorList>
            <person name="Buettner E."/>
            <person name="Kellner H."/>
        </authorList>
    </citation>
    <scope>NUCLEOTIDE SEQUENCE</scope>
    <source>
        <strain evidence="2">IHI 201604</strain>
    </source>
</reference>
<gene>
    <name evidence="2" type="ORF">G7Z17_g3236</name>
</gene>
<proteinExistence type="predicted"/>
<feature type="compositionally biased region" description="Low complexity" evidence="1">
    <location>
        <begin position="111"/>
        <end position="124"/>
    </location>
</feature>
<dbReference type="Proteomes" id="UP000722485">
    <property type="component" value="Unassembled WGS sequence"/>
</dbReference>
<keyword evidence="3" id="KW-1185">Reference proteome</keyword>
<dbReference type="AlphaFoldDB" id="A0A9P5HHB3"/>
<dbReference type="EMBL" id="JAANBB010000038">
    <property type="protein sequence ID" value="KAF7553992.1"/>
    <property type="molecule type" value="Genomic_DNA"/>
</dbReference>
<comment type="caution">
    <text evidence="2">The sequence shown here is derived from an EMBL/GenBank/DDBJ whole genome shotgun (WGS) entry which is preliminary data.</text>
</comment>
<evidence type="ECO:0000256" key="1">
    <source>
        <dbReference type="SAM" id="MobiDB-lite"/>
    </source>
</evidence>
<feature type="region of interest" description="Disordered" evidence="1">
    <location>
        <begin position="43"/>
        <end position="64"/>
    </location>
</feature>
<organism evidence="2 3">
    <name type="scientific">Cylindrodendrum hubeiense</name>
    <dbReference type="NCBI Taxonomy" id="595255"/>
    <lineage>
        <taxon>Eukaryota</taxon>
        <taxon>Fungi</taxon>
        <taxon>Dikarya</taxon>
        <taxon>Ascomycota</taxon>
        <taxon>Pezizomycotina</taxon>
        <taxon>Sordariomycetes</taxon>
        <taxon>Hypocreomycetidae</taxon>
        <taxon>Hypocreales</taxon>
        <taxon>Nectriaceae</taxon>
        <taxon>Cylindrodendrum</taxon>
    </lineage>
</organism>
<sequence length="132" mass="13996">MPPHPGLAGDATWSPVIVDIIAHGGSASRHAAEDLPAAAMRVVSRSRSRSPTLAQGLSLAPRTSLPCTADQQSALFRFQHSAPSTSNRLHKRSVSASKQPVSPPTSLPQASPSTLLRSSPLSPQRRADFWLC</sequence>